<keyword evidence="3" id="KW-0012">Acyltransferase</keyword>
<evidence type="ECO:0000313" key="4">
    <source>
        <dbReference type="Proteomes" id="UP000672097"/>
    </source>
</evidence>
<gene>
    <name evidence="3" type="ORF">KAK11_17060</name>
</gene>
<feature type="transmembrane region" description="Helical" evidence="1">
    <location>
        <begin position="49"/>
        <end position="68"/>
    </location>
</feature>
<keyword evidence="1" id="KW-0812">Transmembrane</keyword>
<keyword evidence="1" id="KW-0472">Membrane</keyword>
<keyword evidence="1" id="KW-1133">Transmembrane helix</keyword>
<feature type="transmembrane region" description="Helical" evidence="1">
    <location>
        <begin position="12"/>
        <end position="29"/>
    </location>
</feature>
<dbReference type="PANTHER" id="PTHR23028">
    <property type="entry name" value="ACETYLTRANSFERASE"/>
    <property type="match status" value="1"/>
</dbReference>
<feature type="domain" description="Acyltransferase 3" evidence="2">
    <location>
        <begin position="13"/>
        <end position="353"/>
    </location>
</feature>
<name>A0ABS5E0W8_9BURK</name>
<dbReference type="Pfam" id="PF01757">
    <property type="entry name" value="Acyl_transf_3"/>
    <property type="match status" value="1"/>
</dbReference>
<feature type="transmembrane region" description="Helical" evidence="1">
    <location>
        <begin position="211"/>
        <end position="231"/>
    </location>
</feature>
<dbReference type="PANTHER" id="PTHR23028:SF53">
    <property type="entry name" value="ACYL_TRANSF_3 DOMAIN-CONTAINING PROTEIN"/>
    <property type="match status" value="1"/>
</dbReference>
<evidence type="ECO:0000313" key="3">
    <source>
        <dbReference type="EMBL" id="MBQ0937040.1"/>
    </source>
</evidence>
<dbReference type="GO" id="GO:0016746">
    <property type="term" value="F:acyltransferase activity"/>
    <property type="evidence" value="ECO:0007669"/>
    <property type="project" value="UniProtKB-KW"/>
</dbReference>
<feature type="transmembrane region" description="Helical" evidence="1">
    <location>
        <begin position="88"/>
        <end position="104"/>
    </location>
</feature>
<protein>
    <submittedName>
        <fullName evidence="3">Acyltransferase</fullName>
    </submittedName>
</protein>
<feature type="transmembrane region" description="Helical" evidence="1">
    <location>
        <begin position="238"/>
        <end position="258"/>
    </location>
</feature>
<dbReference type="EMBL" id="JAGQDG010000006">
    <property type="protein sequence ID" value="MBQ0937040.1"/>
    <property type="molecule type" value="Genomic_DNA"/>
</dbReference>
<evidence type="ECO:0000256" key="1">
    <source>
        <dbReference type="SAM" id="Phobius"/>
    </source>
</evidence>
<feature type="transmembrane region" description="Helical" evidence="1">
    <location>
        <begin position="264"/>
        <end position="285"/>
    </location>
</feature>
<dbReference type="InterPro" id="IPR002656">
    <property type="entry name" value="Acyl_transf_3_dom"/>
</dbReference>
<evidence type="ECO:0000259" key="2">
    <source>
        <dbReference type="Pfam" id="PF01757"/>
    </source>
</evidence>
<accession>A0ABS5E0W8</accession>
<sequence>MPSAAATSTPRLPSLDTLRALAIALVYLYHYPLFADGRLALGPVAELGWIGVDLFFVLSGYLIGKQILGPLHTGQPFALGRFYARRALRTWPAFWVVLAAYFVWPAEMGGRTPPDLWRFLTFTQNLGLQPGTAFSHAWSLCIEEQFYLLLPLVVLATHRCGWRGAKAWALGAAFIALGVGARAWWWPQVGDKPMAYYAAIYYNTLCRFDELLAGVAVAGLQISQPAAWAWLMSKRRELTALAVANSALLAWALLTHYFVDGPGYGAVMTIWGYTWVAWSFALWLVLALHPATALHRWQVPGATTLAGWAYTLYLVHKAVGHLLAPRLAEQGLAPWPTFAVVTLASLATAAALSALVERPLMRWRDQRFAAHSAAA</sequence>
<reference evidence="3 4" key="1">
    <citation type="submission" date="2021-04" db="EMBL/GenBank/DDBJ databases">
        <title>The genome sequence of type strain Ideonella paludis KCTC 32238.</title>
        <authorList>
            <person name="Liu Y."/>
        </authorList>
    </citation>
    <scope>NUCLEOTIDE SEQUENCE [LARGE SCALE GENOMIC DNA]</scope>
    <source>
        <strain evidence="3 4">KCTC 32238</strain>
    </source>
</reference>
<feature type="transmembrane region" description="Helical" evidence="1">
    <location>
        <begin position="167"/>
        <end position="186"/>
    </location>
</feature>
<keyword evidence="4" id="KW-1185">Reference proteome</keyword>
<organism evidence="3 4">
    <name type="scientific">Ideonella paludis</name>
    <dbReference type="NCBI Taxonomy" id="1233411"/>
    <lineage>
        <taxon>Bacteria</taxon>
        <taxon>Pseudomonadati</taxon>
        <taxon>Pseudomonadota</taxon>
        <taxon>Betaproteobacteria</taxon>
        <taxon>Burkholderiales</taxon>
        <taxon>Sphaerotilaceae</taxon>
        <taxon>Ideonella</taxon>
    </lineage>
</organism>
<feature type="transmembrane region" description="Helical" evidence="1">
    <location>
        <begin position="297"/>
        <end position="315"/>
    </location>
</feature>
<dbReference type="InterPro" id="IPR050879">
    <property type="entry name" value="Acyltransferase_3"/>
</dbReference>
<keyword evidence="3" id="KW-0808">Transferase</keyword>
<comment type="caution">
    <text evidence="3">The sequence shown here is derived from an EMBL/GenBank/DDBJ whole genome shotgun (WGS) entry which is preliminary data.</text>
</comment>
<proteinExistence type="predicted"/>
<dbReference type="Proteomes" id="UP000672097">
    <property type="component" value="Unassembled WGS sequence"/>
</dbReference>
<feature type="transmembrane region" description="Helical" evidence="1">
    <location>
        <begin position="335"/>
        <end position="356"/>
    </location>
</feature>
<dbReference type="RefSeq" id="WP_210810448.1">
    <property type="nucleotide sequence ID" value="NZ_JAGQDG010000006.1"/>
</dbReference>